<comment type="caution">
    <text evidence="8">The sequence shown here is derived from an EMBL/GenBank/DDBJ whole genome shotgun (WGS) entry which is preliminary data.</text>
</comment>
<keyword evidence="4 6" id="KW-1133">Transmembrane helix</keyword>
<keyword evidence="5 6" id="KW-0472">Membrane</keyword>
<dbReference type="InterPro" id="IPR018076">
    <property type="entry name" value="T2SS_GspF_dom"/>
</dbReference>
<organism evidence="8 9">
    <name type="scientific">Nocardioides gansuensis</name>
    <dbReference type="NCBI Taxonomy" id="2138300"/>
    <lineage>
        <taxon>Bacteria</taxon>
        <taxon>Bacillati</taxon>
        <taxon>Actinomycetota</taxon>
        <taxon>Actinomycetes</taxon>
        <taxon>Propionibacteriales</taxon>
        <taxon>Nocardioidaceae</taxon>
        <taxon>Nocardioides</taxon>
    </lineage>
</organism>
<evidence type="ECO:0000259" key="7">
    <source>
        <dbReference type="Pfam" id="PF00482"/>
    </source>
</evidence>
<evidence type="ECO:0000256" key="1">
    <source>
        <dbReference type="ARBA" id="ARBA00004651"/>
    </source>
</evidence>
<comment type="subcellular location">
    <subcellularLocation>
        <location evidence="1">Cell membrane</location>
        <topology evidence="1">Multi-pass membrane protein</topology>
    </subcellularLocation>
</comment>
<gene>
    <name evidence="8" type="ORF">DDE18_15675</name>
</gene>
<feature type="transmembrane region" description="Helical" evidence="6">
    <location>
        <begin position="276"/>
        <end position="296"/>
    </location>
</feature>
<proteinExistence type="predicted"/>
<dbReference type="PANTHER" id="PTHR35007:SF1">
    <property type="entry name" value="PILUS ASSEMBLY PROTEIN"/>
    <property type="match status" value="1"/>
</dbReference>
<keyword evidence="3 6" id="KW-0812">Transmembrane</keyword>
<feature type="transmembrane region" description="Helical" evidence="6">
    <location>
        <begin position="122"/>
        <end position="139"/>
    </location>
</feature>
<dbReference type="EMBL" id="QDGZ01000006">
    <property type="protein sequence ID" value="PVG82116.1"/>
    <property type="molecule type" value="Genomic_DNA"/>
</dbReference>
<evidence type="ECO:0000313" key="8">
    <source>
        <dbReference type="EMBL" id="PVG82116.1"/>
    </source>
</evidence>
<evidence type="ECO:0000256" key="4">
    <source>
        <dbReference type="ARBA" id="ARBA00022989"/>
    </source>
</evidence>
<dbReference type="PANTHER" id="PTHR35007">
    <property type="entry name" value="INTEGRAL MEMBRANE PROTEIN-RELATED"/>
    <property type="match status" value="1"/>
</dbReference>
<evidence type="ECO:0000256" key="5">
    <source>
        <dbReference type="ARBA" id="ARBA00023136"/>
    </source>
</evidence>
<name>A0A2T8F8R8_9ACTN</name>
<keyword evidence="2" id="KW-1003">Cell membrane</keyword>
<reference evidence="8 9" key="1">
    <citation type="submission" date="2018-04" db="EMBL/GenBank/DDBJ databases">
        <title>Genome of Nocardioides gansuensis WSJ-1.</title>
        <authorList>
            <person name="Wu S."/>
            <person name="Wang G."/>
        </authorList>
    </citation>
    <scope>NUCLEOTIDE SEQUENCE [LARGE SCALE GENOMIC DNA]</scope>
    <source>
        <strain evidence="8 9">WSJ-1</strain>
    </source>
</reference>
<evidence type="ECO:0000256" key="2">
    <source>
        <dbReference type="ARBA" id="ARBA00022475"/>
    </source>
</evidence>
<dbReference type="GO" id="GO:0005886">
    <property type="term" value="C:plasma membrane"/>
    <property type="evidence" value="ECO:0007669"/>
    <property type="project" value="UniProtKB-SubCell"/>
</dbReference>
<keyword evidence="9" id="KW-1185">Reference proteome</keyword>
<dbReference type="RefSeq" id="WP_116573183.1">
    <property type="nucleotide sequence ID" value="NZ_QDGZ01000006.1"/>
</dbReference>
<evidence type="ECO:0000313" key="9">
    <source>
        <dbReference type="Proteomes" id="UP000246018"/>
    </source>
</evidence>
<evidence type="ECO:0000256" key="3">
    <source>
        <dbReference type="ARBA" id="ARBA00022692"/>
    </source>
</evidence>
<feature type="domain" description="Type II secretion system protein GspF" evidence="7">
    <location>
        <begin position="162"/>
        <end position="289"/>
    </location>
</feature>
<protein>
    <submittedName>
        <fullName evidence="8">Type II secretion system protein</fullName>
    </submittedName>
</protein>
<dbReference type="Pfam" id="PF00482">
    <property type="entry name" value="T2SSF"/>
    <property type="match status" value="1"/>
</dbReference>
<accession>A0A2T8F8R8</accession>
<dbReference type="AlphaFoldDB" id="A0A2T8F8R8"/>
<sequence>MTTGLLLGCLLGGSACLFLFALVPPRPRLASAVAKWEQGRARHAGLTAGESDDPRERMGRWILARLARRGVTLDQLRADLALTGNTLEAHLVRKAGLGLFGLLLPAFLAGAVMILGMHPPMTLPALGGLALASLFFWVPDLEVTRQAQQRRHELRRALSCYLDLVSMSLAGGRGMPEALPTAARIGRGWAFELIRDTIEHARYTGITPWAALADLGERTRMPELQDLGGSLLLVADDGAKVRSSLTARAVSQRRRQLAEAEGAAEKADQTIQMAQVVLAVGFFLFIGYPAFIAVMAV</sequence>
<evidence type="ECO:0000256" key="6">
    <source>
        <dbReference type="SAM" id="Phobius"/>
    </source>
</evidence>
<dbReference type="OrthoDB" id="5243064at2"/>
<feature type="transmembrane region" description="Helical" evidence="6">
    <location>
        <begin position="95"/>
        <end position="115"/>
    </location>
</feature>
<dbReference type="Proteomes" id="UP000246018">
    <property type="component" value="Unassembled WGS sequence"/>
</dbReference>